<evidence type="ECO:0000313" key="1">
    <source>
        <dbReference type="EMBL" id="OLP04484.1"/>
    </source>
</evidence>
<comment type="caution">
    <text evidence="1">The sequence shown here is derived from an EMBL/GenBank/DDBJ whole genome shotgun (WGS) entry which is preliminary data.</text>
</comment>
<accession>A0A1Q8Y925</accession>
<reference evidence="1 2" key="1">
    <citation type="submission" date="2017-01" db="EMBL/GenBank/DDBJ databases">
        <title>Genome sequence of Rhodoferax antarcticus ANT.BR, a psychrophilic purple nonsulfur bacterium from an Antarctic microbial mat.</title>
        <authorList>
            <person name="Baker J."/>
            <person name="Riester C."/>
            <person name="Skinner B."/>
            <person name="Newell A."/>
            <person name="Swingley W."/>
            <person name="Madigan M."/>
            <person name="Jung D."/>
            <person name="Asao M."/>
            <person name="Chen M."/>
            <person name="Loughlin P."/>
            <person name="Pan H."/>
            <person name="Lin S."/>
            <person name="Li N."/>
            <person name="Shaw J."/>
            <person name="Prado M."/>
            <person name="Sherman C."/>
            <person name="Li X."/>
            <person name="Tang J."/>
            <person name="Blankenship R."/>
            <person name="Zhao T."/>
            <person name="Touchman J."/>
            <person name="Sattley M."/>
        </authorList>
    </citation>
    <scope>NUCLEOTIDE SEQUENCE [LARGE SCALE GENOMIC DNA]</scope>
    <source>
        <strain evidence="1 2">ANT.BR</strain>
    </source>
</reference>
<dbReference type="Proteomes" id="UP000185911">
    <property type="component" value="Unassembled WGS sequence"/>
</dbReference>
<name>A0A1Q8Y925_9BURK</name>
<gene>
    <name evidence="1" type="ORF">BLL52_4118</name>
</gene>
<proteinExistence type="predicted"/>
<dbReference type="EMBL" id="MSYM01000020">
    <property type="protein sequence ID" value="OLP04484.1"/>
    <property type="molecule type" value="Genomic_DNA"/>
</dbReference>
<organism evidence="1 2">
    <name type="scientific">Rhodoferax antarcticus ANT.BR</name>
    <dbReference type="NCBI Taxonomy" id="1111071"/>
    <lineage>
        <taxon>Bacteria</taxon>
        <taxon>Pseudomonadati</taxon>
        <taxon>Pseudomonadota</taxon>
        <taxon>Betaproteobacteria</taxon>
        <taxon>Burkholderiales</taxon>
        <taxon>Comamonadaceae</taxon>
        <taxon>Rhodoferax</taxon>
    </lineage>
</organism>
<dbReference type="RefSeq" id="WP_139313469.1">
    <property type="nucleotide sequence ID" value="NZ_MSYM01000020.1"/>
</dbReference>
<sequence length="169" mass="18489">MTLNDIGVSSLFSLLQAAYKSACVFFQDRMRFLRRYGWAVAFDPEVEESGGFIGDLLEYSDKSIKTTLSSALKSAGTVVVDGFMIDTQIDGNMIGKPGQIMLTCSAFCGVHYTVILHDEEIEIDAFGTAMVTRLASEGDGDEIPKVAVTFMNLDQLEESFFLRSEGVPA</sequence>
<protein>
    <submittedName>
        <fullName evidence="1">Uncharacterized protein</fullName>
    </submittedName>
</protein>
<dbReference type="AlphaFoldDB" id="A0A1Q8Y925"/>
<evidence type="ECO:0000313" key="2">
    <source>
        <dbReference type="Proteomes" id="UP000185911"/>
    </source>
</evidence>
<keyword evidence="2" id="KW-1185">Reference proteome</keyword>